<evidence type="ECO:0000256" key="1">
    <source>
        <dbReference type="ARBA" id="ARBA00022737"/>
    </source>
</evidence>
<gene>
    <name evidence="3" type="ORF">RSOL_056880</name>
</gene>
<dbReference type="SUPFAM" id="SSF52540">
    <property type="entry name" value="P-loop containing nucleoside triphosphate hydrolases"/>
    <property type="match status" value="1"/>
</dbReference>
<feature type="non-terminal residue" evidence="3">
    <location>
        <position position="587"/>
    </location>
</feature>
<evidence type="ECO:0000313" key="3">
    <source>
        <dbReference type="EMBL" id="EUC54561.1"/>
    </source>
</evidence>
<organism evidence="3 4">
    <name type="scientific">Rhizoctonia solani AG-3 Rhs1AP</name>
    <dbReference type="NCBI Taxonomy" id="1086054"/>
    <lineage>
        <taxon>Eukaryota</taxon>
        <taxon>Fungi</taxon>
        <taxon>Dikarya</taxon>
        <taxon>Basidiomycota</taxon>
        <taxon>Agaricomycotina</taxon>
        <taxon>Agaricomycetes</taxon>
        <taxon>Cantharellales</taxon>
        <taxon>Ceratobasidiaceae</taxon>
        <taxon>Rhizoctonia</taxon>
    </lineage>
</organism>
<name>X8J003_9AGAM</name>
<sequence length="587" mass="66846">MAGTVKVEYDELGIRLEAIIEDLKAYFQASASMTMTISMECICRSIMAQLEKIQSEADVILACYRRVEMDLSRLSLNANWEILKGVKIQAASSRVDRLSPSLSARYNSAEADDELRRQACTPETRVKVLKRVIDWTRGDGDEATYWLNGMAGTGKTTIAYSLCDELSIERKLAASFFCSRLREDCRTVKRIIPSIAYQLARFSLPFLTVLSASLEKDLDVHSSSLHIQFEELIAKPLQATKHTLPEGLVIVIDALDECDSKESTGRILDILLSNARNLPVRFFVSSRPEPEIHDRMISNQTITRLVLHELDKNEVQEDIERYLRAQLSRMKPSEDQIRALVAKAGILFIYAATAVRYIGYDSFQSDPHDRLHTILAQSESAEDGENEEIDQLYTTVLRAALGNRRLRKVDWENMQQVLHTVVCARDPLSVSGLSELLQIHNIDRVRAVLRPLWSILHVVGESELVTTLHASFPDFMFNPARSKTYHCDLDEHNRILAEHCFERMKRMQTQFNICGLESSCIPDDMVSNLQERVVNAISSDLFYACRYWVDHAKAWKSTVMDGGPKPKERDEDWNIMYEVDGRMVQSA</sequence>
<feature type="domain" description="Nephrocystin 3-like N-terminal" evidence="2">
    <location>
        <begin position="132"/>
        <end position="287"/>
    </location>
</feature>
<reference evidence="4" key="1">
    <citation type="journal article" date="2014" name="Genome Announc.">
        <title>Draft genome sequence of the plant-pathogenic soil fungus Rhizoctonia solani anastomosis group 3 strain Rhs1AP.</title>
        <authorList>
            <person name="Cubeta M.A."/>
            <person name="Thomas E."/>
            <person name="Dean R.A."/>
            <person name="Jabaji S."/>
            <person name="Neate S.M."/>
            <person name="Tavantzis S."/>
            <person name="Toda T."/>
            <person name="Vilgalys R."/>
            <person name="Bharathan N."/>
            <person name="Fedorova-Abrams N."/>
            <person name="Pakala S.B."/>
            <person name="Pakala S.M."/>
            <person name="Zafar N."/>
            <person name="Joardar V."/>
            <person name="Losada L."/>
            <person name="Nierman W.C."/>
        </authorList>
    </citation>
    <scope>NUCLEOTIDE SEQUENCE [LARGE SCALE GENOMIC DNA]</scope>
    <source>
        <strain evidence="4">AG-3</strain>
    </source>
</reference>
<proteinExistence type="predicted"/>
<dbReference type="EMBL" id="JATN01000322">
    <property type="protein sequence ID" value="EUC54561.1"/>
    <property type="molecule type" value="Genomic_DNA"/>
</dbReference>
<dbReference type="PANTHER" id="PTHR10039">
    <property type="entry name" value="AMELOGENIN"/>
    <property type="match status" value="1"/>
</dbReference>
<dbReference type="Gene3D" id="3.40.50.300">
    <property type="entry name" value="P-loop containing nucleotide triphosphate hydrolases"/>
    <property type="match status" value="1"/>
</dbReference>
<accession>X8J003</accession>
<protein>
    <submittedName>
        <fullName evidence="3">Vegetative incompatibility protein HET-E-1, putative</fullName>
    </submittedName>
</protein>
<evidence type="ECO:0000259" key="2">
    <source>
        <dbReference type="Pfam" id="PF24883"/>
    </source>
</evidence>
<keyword evidence="1" id="KW-0677">Repeat</keyword>
<dbReference type="Pfam" id="PF24883">
    <property type="entry name" value="NPHP3_N"/>
    <property type="match status" value="1"/>
</dbReference>
<dbReference type="PANTHER" id="PTHR10039:SF17">
    <property type="entry name" value="FUNGAL STAND N-TERMINAL GOODBYE DOMAIN-CONTAINING PROTEIN-RELATED"/>
    <property type="match status" value="1"/>
</dbReference>
<evidence type="ECO:0000313" key="4">
    <source>
        <dbReference type="Proteomes" id="UP000030108"/>
    </source>
</evidence>
<dbReference type="InterPro" id="IPR027417">
    <property type="entry name" value="P-loop_NTPase"/>
</dbReference>
<dbReference type="InterPro" id="IPR056884">
    <property type="entry name" value="NPHP3-like_N"/>
</dbReference>
<comment type="caution">
    <text evidence="3">The sequence shown here is derived from an EMBL/GenBank/DDBJ whole genome shotgun (WGS) entry which is preliminary data.</text>
</comment>
<dbReference type="OrthoDB" id="4760524at2759"/>
<dbReference type="AlphaFoldDB" id="X8J003"/>
<dbReference type="Proteomes" id="UP000030108">
    <property type="component" value="Unassembled WGS sequence"/>
</dbReference>